<evidence type="ECO:0000256" key="1">
    <source>
        <dbReference type="SAM" id="SignalP"/>
    </source>
</evidence>
<gene>
    <name evidence="2" type="ORF">CYLTODRAFT_346979</name>
</gene>
<dbReference type="GO" id="GO:0009251">
    <property type="term" value="P:glucan catabolic process"/>
    <property type="evidence" value="ECO:0007669"/>
    <property type="project" value="TreeGrafter"/>
</dbReference>
<dbReference type="InterPro" id="IPR050546">
    <property type="entry name" value="Glycosyl_Hydrlase_16"/>
</dbReference>
<organism evidence="2 3">
    <name type="scientific">Cylindrobasidium torrendii FP15055 ss-10</name>
    <dbReference type="NCBI Taxonomy" id="1314674"/>
    <lineage>
        <taxon>Eukaryota</taxon>
        <taxon>Fungi</taxon>
        <taxon>Dikarya</taxon>
        <taxon>Basidiomycota</taxon>
        <taxon>Agaricomycotina</taxon>
        <taxon>Agaricomycetes</taxon>
        <taxon>Agaricomycetidae</taxon>
        <taxon>Agaricales</taxon>
        <taxon>Marasmiineae</taxon>
        <taxon>Physalacriaceae</taxon>
        <taxon>Cylindrobasidium</taxon>
    </lineage>
</organism>
<dbReference type="InterPro" id="IPR013320">
    <property type="entry name" value="ConA-like_dom_sf"/>
</dbReference>
<dbReference type="PANTHER" id="PTHR10963:SF24">
    <property type="entry name" value="GLYCOSIDASE C21B10.07-RELATED"/>
    <property type="match status" value="1"/>
</dbReference>
<keyword evidence="3" id="KW-1185">Reference proteome</keyword>
<sequence>MDRLVLGIAVLFCAVLRVACYDLVDEYKGSSFFDRWDFFGNYDNLTLGDVWWLGRQSAFSQGLAYVNGAGNAILKVDNMHNVPYNEKRNSVRITTQKDYDVGSLWIIDALHIPFGCSVWPAFWTVGPNWPQDGEIDIIEGINVMPFNQMALHTSPGCHHPPENEQYQISQTLLTDCSDPAGCTVLEVQENSFYTGFAAAGGGVWATQFDVAGYAVASIWFWSRSNVPAGIAASNSTSPLDISSWGPPTASYPATYCNITEFFSRQKLVLDITLCGKWAGLTEQYFPTCGSQGPTGQCYQDQVVGSGDNYNDAYFEINSIRAYTTGGPVPTAAALPAIETHRIPTEVVFSMLSPATQTERPMFFDGTTRDGFSWALVGAGLVGTLMALELCR</sequence>
<dbReference type="STRING" id="1314674.A0A0D7BL41"/>
<dbReference type="PANTHER" id="PTHR10963">
    <property type="entry name" value="GLYCOSYL HYDROLASE-RELATED"/>
    <property type="match status" value="1"/>
</dbReference>
<dbReference type="CDD" id="cd02181">
    <property type="entry name" value="GH16_fungal_Lam16A_glucanase"/>
    <property type="match status" value="1"/>
</dbReference>
<feature type="chain" id="PRO_5002317092" evidence="1">
    <location>
        <begin position="21"/>
        <end position="391"/>
    </location>
</feature>
<evidence type="ECO:0000313" key="3">
    <source>
        <dbReference type="Proteomes" id="UP000054007"/>
    </source>
</evidence>
<dbReference type="Pfam" id="PF26113">
    <property type="entry name" value="GH16_XgeA"/>
    <property type="match status" value="1"/>
</dbReference>
<accession>A0A0D7BL41</accession>
<reference evidence="2 3" key="1">
    <citation type="journal article" date="2015" name="Fungal Genet. Biol.">
        <title>Evolution of novel wood decay mechanisms in Agaricales revealed by the genome sequences of Fistulina hepatica and Cylindrobasidium torrendii.</title>
        <authorList>
            <person name="Floudas D."/>
            <person name="Held B.W."/>
            <person name="Riley R."/>
            <person name="Nagy L.G."/>
            <person name="Koehler G."/>
            <person name="Ransdell A.S."/>
            <person name="Younus H."/>
            <person name="Chow J."/>
            <person name="Chiniquy J."/>
            <person name="Lipzen A."/>
            <person name="Tritt A."/>
            <person name="Sun H."/>
            <person name="Haridas S."/>
            <person name="LaButti K."/>
            <person name="Ohm R.A."/>
            <person name="Kues U."/>
            <person name="Blanchette R.A."/>
            <person name="Grigoriev I.V."/>
            <person name="Minto R.E."/>
            <person name="Hibbett D.S."/>
        </authorList>
    </citation>
    <scope>NUCLEOTIDE SEQUENCE [LARGE SCALE GENOMIC DNA]</scope>
    <source>
        <strain evidence="2 3">FP15055 ss-10</strain>
    </source>
</reference>
<keyword evidence="1" id="KW-0732">Signal</keyword>
<dbReference type="Gene3D" id="2.60.120.200">
    <property type="match status" value="1"/>
</dbReference>
<proteinExistence type="predicted"/>
<dbReference type="Proteomes" id="UP000054007">
    <property type="component" value="Unassembled WGS sequence"/>
</dbReference>
<dbReference type="SUPFAM" id="SSF49899">
    <property type="entry name" value="Concanavalin A-like lectins/glucanases"/>
    <property type="match status" value="1"/>
</dbReference>
<dbReference type="AlphaFoldDB" id="A0A0D7BL41"/>
<feature type="signal peptide" evidence="1">
    <location>
        <begin position="1"/>
        <end position="20"/>
    </location>
</feature>
<dbReference type="OrthoDB" id="192832at2759"/>
<keyword evidence="2" id="KW-0378">Hydrolase</keyword>
<protein>
    <submittedName>
        <fullName evidence="2">Glycoside hydrolase family 16 protein</fullName>
    </submittedName>
</protein>
<name>A0A0D7BL41_9AGAR</name>
<evidence type="ECO:0000313" key="2">
    <source>
        <dbReference type="EMBL" id="KIY70854.1"/>
    </source>
</evidence>
<dbReference type="GO" id="GO:0016787">
    <property type="term" value="F:hydrolase activity"/>
    <property type="evidence" value="ECO:0007669"/>
    <property type="project" value="UniProtKB-KW"/>
</dbReference>
<dbReference type="EMBL" id="KN880462">
    <property type="protein sequence ID" value="KIY70854.1"/>
    <property type="molecule type" value="Genomic_DNA"/>
</dbReference>